<feature type="compositionally biased region" description="Low complexity" evidence="1">
    <location>
        <begin position="577"/>
        <end position="592"/>
    </location>
</feature>
<proteinExistence type="predicted"/>
<sequence>MPAIDGAGDMTTNKVARAEQTPVAVRAFTPLFATADDARTYWTMVNEAHQAPVPDPRLVAKAFIKAHLNVDGDDYVVAHFASEKTRKEGKPDQIVTLTDALMEAFPEHSRHTFFAGAADVLGRLYQGGASPSQFTFIDQMMHSQSAMDYFSRVGMFLWSRTGFGYMQNTFFAKGNVIDVARQDFRQLDSAFGVFHANGGFARDPDFRLSQILDKLGVKLSRSELPYVKKLLDDFDTYWKRVGPNWATLARYRFVEAARHGRATGVLTQKQFERVMAGGAPNVPLEGPVTMQQLRGGKPRYVQVRRFDIHGYTSSNLLRFVSRDNSEVLYIPGRDPAFVAFSDEAELRRWVVAQAKDPAAFDDLLSRFSLYDQQDGLFWSGVRTSLQKIAKGQWHADETLIDNRNASIAGDVFEDMRDRIEKRLRKDAKMSVSTSWEAWRTMLKRGEILLAPLGFVPYLGEFVISSTLLLDLGLSADSTTHGRTFAERKAGSQGIMTFVTTAALGGAFRNSTARPEAGPSSQTDDLMAAQDVKPFGLAPLQQVNGRIGYPLSPVGSPRLPAGEAEVPRADVPPPNDGAGAPPSEPAAQAAAAPPDEGYFVQVVPRNSHERSVQVNEILRRSIEARRTRLDDFRTGSLRVNERRYRVSTDHSIVYRYDIRTPEQLLSEGGFGASGNDDVFGTFNGVPSILSTPSTRGNGTMRAADRAFRHRLVDRAAPMQAGQVFHNYAVWTEGREVASLSDNADVIAYDRRYAEVHFPHDIAARDIYIFGSGNPRYAAAIADIFESPHVSTPYGVPLEALVEYLAGRLDIHRPNRFSEQRPAHHLDLPSSSEDHTNDVQQLP</sequence>
<evidence type="ECO:0000313" key="4">
    <source>
        <dbReference type="Proteomes" id="UP001056681"/>
    </source>
</evidence>
<feature type="compositionally biased region" description="Basic and acidic residues" evidence="1">
    <location>
        <begin position="818"/>
        <end position="835"/>
    </location>
</feature>
<accession>A0ABY4T413</accession>
<dbReference type="Proteomes" id="UP001056681">
    <property type="component" value="Chromosome"/>
</dbReference>
<feature type="region of interest" description="Disordered" evidence="1">
    <location>
        <begin position="548"/>
        <end position="592"/>
    </location>
</feature>
<gene>
    <name evidence="3" type="ORF">IM816_02540</name>
</gene>
<keyword evidence="4" id="KW-1185">Reference proteome</keyword>
<feature type="domain" description="Dermonecrotic toxin N-terminal" evidence="2">
    <location>
        <begin position="232"/>
        <end position="370"/>
    </location>
</feature>
<name>A0ABY4T413_9GAMM</name>
<protein>
    <recommendedName>
        <fullName evidence="2">Dermonecrotic toxin N-terminal domain-containing protein</fullName>
    </recommendedName>
</protein>
<dbReference type="RefSeq" id="WP_250339664.1">
    <property type="nucleotide sequence ID" value="NZ_CP063231.1"/>
</dbReference>
<evidence type="ECO:0000256" key="1">
    <source>
        <dbReference type="SAM" id="MobiDB-lite"/>
    </source>
</evidence>
<dbReference type="InterPro" id="IPR046673">
    <property type="entry name" value="ToxA_N"/>
</dbReference>
<evidence type="ECO:0000313" key="3">
    <source>
        <dbReference type="EMBL" id="URL59014.1"/>
    </source>
</evidence>
<organism evidence="3 4">
    <name type="scientific">Luteibacter flocculans</name>
    <dbReference type="NCBI Taxonomy" id="2780091"/>
    <lineage>
        <taxon>Bacteria</taxon>
        <taxon>Pseudomonadati</taxon>
        <taxon>Pseudomonadota</taxon>
        <taxon>Gammaproteobacteria</taxon>
        <taxon>Lysobacterales</taxon>
        <taxon>Rhodanobacteraceae</taxon>
        <taxon>Luteibacter</taxon>
    </lineage>
</organism>
<feature type="region of interest" description="Disordered" evidence="1">
    <location>
        <begin position="818"/>
        <end position="841"/>
    </location>
</feature>
<evidence type="ECO:0000259" key="2">
    <source>
        <dbReference type="Pfam" id="PF20178"/>
    </source>
</evidence>
<dbReference type="Pfam" id="PF20178">
    <property type="entry name" value="ToxA_N"/>
    <property type="match status" value="1"/>
</dbReference>
<reference evidence="3" key="1">
    <citation type="submission" date="2020-10" db="EMBL/GenBank/DDBJ databases">
        <title>Whole-genome sequence of Luteibacter sp. EIF3.</title>
        <authorList>
            <person name="Friedrich I."/>
            <person name="Hertel R."/>
            <person name="Daniel R."/>
        </authorList>
    </citation>
    <scope>NUCLEOTIDE SEQUENCE</scope>
    <source>
        <strain evidence="3">EIF3</strain>
    </source>
</reference>
<dbReference type="EMBL" id="CP063231">
    <property type="protein sequence ID" value="URL59014.1"/>
    <property type="molecule type" value="Genomic_DNA"/>
</dbReference>